<name>A0ABR9S766_9BURK</name>
<sequence>MATAAFLLATRVAVPQQLPGEPPRRTPYDQAVLDHDGASGRPFPEEADHPDPFGHQPPRDAALLPLLAYRGLRFRPVRRRAGLAFVAGAVRSETFNFGESRRDELGRAHDLVHAYGGDAVVLWTWGQAVHVWAARSAGPGARPAVLQLSLRITAPRGGRTQGAAERLCAWLRGSDLAPDPPALQRALAAAPLSLADFFAAFGIPGVEELSPVDPAPVWDAFAQGADALLAGRPADPAARKVVNAAIHDATQHLPAKPATRLGATARRVAAAFAALREELGTPTSPRLAQCAAAAALFDPITSGPAGDALLRTSGKQPALALALGRLLAHYPVALRRDPLFLALAAHEAEAWNGHLYAAAFAELAERARVAGFTAVLVPAAREQALRKAHGLQADASAARDGWAGEVSIDLAEGPCEGFARWFAKTGADGAVLRCGADGHGELLRFSAGERSRQDVPAQVSDAARALDPRGALLAAGLADVLAPGALAPQERAPQGTGEPVVPRCELEQRLRGEATTVAWPMDRGWPRQDERVALLLRLPAPDPACLAAIVLDARAAWMRGIHAEVAPGGAELWLHTGPRTGQAGQLARLLGDLPAGSRLALVHGAHAAVLRIAEAPEGPYFPPTLVPAEPGWTPPRVLLHAQNIYATADTSRLSWYRAQRQQMAQRLAARYPQRVQAGTEVTPQQALGLHDAALRDIGFAPVGDLLASHLYACALRAYVHADGVTAALVYLLPARPAIECEFRTRLADGADVVTASMNPARPLRAGASRRHVDAPVHGLHESHAMHVAEVRGDRAATGAPKTLEEVARSLET</sequence>
<evidence type="ECO:0000313" key="3">
    <source>
        <dbReference type="Proteomes" id="UP000806285"/>
    </source>
</evidence>
<dbReference type="EMBL" id="JADDIV010000005">
    <property type="protein sequence ID" value="MBE7369357.1"/>
    <property type="molecule type" value="Genomic_DNA"/>
</dbReference>
<feature type="compositionally biased region" description="Basic and acidic residues" evidence="1">
    <location>
        <begin position="22"/>
        <end position="52"/>
    </location>
</feature>
<comment type="caution">
    <text evidence="2">The sequence shown here is derived from an EMBL/GenBank/DDBJ whole genome shotgun (WGS) entry which is preliminary data.</text>
</comment>
<evidence type="ECO:0000313" key="2">
    <source>
        <dbReference type="EMBL" id="MBE7369357.1"/>
    </source>
</evidence>
<organism evidence="2 3">
    <name type="scientific">Ramlibacter pallidus</name>
    <dbReference type="NCBI Taxonomy" id="2780087"/>
    <lineage>
        <taxon>Bacteria</taxon>
        <taxon>Pseudomonadati</taxon>
        <taxon>Pseudomonadota</taxon>
        <taxon>Betaproteobacteria</taxon>
        <taxon>Burkholderiales</taxon>
        <taxon>Comamonadaceae</taxon>
        <taxon>Ramlibacter</taxon>
    </lineage>
</organism>
<proteinExistence type="predicted"/>
<accession>A0ABR9S766</accession>
<reference evidence="2 3" key="1">
    <citation type="submission" date="2020-10" db="EMBL/GenBank/DDBJ databases">
        <title>Ramlibacter sp. HM2 16S ribosomal RNA gene Genome sequencing and assembly.</title>
        <authorList>
            <person name="Kang M."/>
        </authorList>
    </citation>
    <scope>NUCLEOTIDE SEQUENCE [LARGE SCALE GENOMIC DNA]</scope>
    <source>
        <strain evidence="2 3">HM2</strain>
    </source>
</reference>
<gene>
    <name evidence="2" type="ORF">IM787_17465</name>
</gene>
<feature type="region of interest" description="Disordered" evidence="1">
    <location>
        <begin position="17"/>
        <end position="57"/>
    </location>
</feature>
<keyword evidence="3" id="KW-1185">Reference proteome</keyword>
<protein>
    <submittedName>
        <fullName evidence="2">Uncharacterized protein</fullName>
    </submittedName>
</protein>
<evidence type="ECO:0000256" key="1">
    <source>
        <dbReference type="SAM" id="MobiDB-lite"/>
    </source>
</evidence>
<dbReference type="RefSeq" id="WP_193677988.1">
    <property type="nucleotide sequence ID" value="NZ_JADDIV010000005.1"/>
</dbReference>
<dbReference type="Proteomes" id="UP000806285">
    <property type="component" value="Unassembled WGS sequence"/>
</dbReference>